<evidence type="ECO:0000313" key="2">
    <source>
        <dbReference type="EMBL" id="MDG2991405.1"/>
    </source>
</evidence>
<dbReference type="PANTHER" id="PTHR34796">
    <property type="entry name" value="EXPRESSED PROTEIN"/>
    <property type="match status" value="1"/>
</dbReference>
<keyword evidence="1" id="KW-0175">Coiled coil</keyword>
<name>A0ABT6F0L9_9SYNE</name>
<dbReference type="Pfam" id="PF03745">
    <property type="entry name" value="DUF309"/>
    <property type="match status" value="1"/>
</dbReference>
<dbReference type="EMBL" id="JAKKUT010000002">
    <property type="protein sequence ID" value="MDG2991405.1"/>
    <property type="molecule type" value="Genomic_DNA"/>
</dbReference>
<dbReference type="RefSeq" id="WP_277867274.1">
    <property type="nucleotide sequence ID" value="NZ_JAKKUT010000002.1"/>
</dbReference>
<reference evidence="2" key="1">
    <citation type="journal article" date="2022" name="Genome Biol. Evol.">
        <title>A New Gene Family Diagnostic for Intracellular Biomineralization of Amorphous Ca Carbonates by Cyanobacteria.</title>
        <authorList>
            <person name="Benzerara K."/>
            <person name="Duprat E."/>
            <person name="Bitard-Feildel T."/>
            <person name="Caumes G."/>
            <person name="Cassier-Chauvat C."/>
            <person name="Chauvat F."/>
            <person name="Dezi M."/>
            <person name="Diop S.I."/>
            <person name="Gaschignard G."/>
            <person name="Gorgen S."/>
            <person name="Gugger M."/>
            <person name="Lopez-Garcia P."/>
            <person name="Millet M."/>
            <person name="Skouri-Panet F."/>
            <person name="Moreira D."/>
            <person name="Callebaut I."/>
        </authorList>
    </citation>
    <scope>NUCLEOTIDE SEQUENCE</scope>
    <source>
        <strain evidence="2">G9</strain>
    </source>
</reference>
<feature type="coiled-coil region" evidence="1">
    <location>
        <begin position="84"/>
        <end position="111"/>
    </location>
</feature>
<dbReference type="Proteomes" id="UP001154265">
    <property type="component" value="Unassembled WGS sequence"/>
</dbReference>
<dbReference type="InterPro" id="IPR005500">
    <property type="entry name" value="DUF309"/>
</dbReference>
<dbReference type="InterPro" id="IPR023203">
    <property type="entry name" value="TTHA0068_sf"/>
</dbReference>
<protein>
    <submittedName>
        <fullName evidence="2">DUF309 domain-containing protein</fullName>
    </submittedName>
</protein>
<gene>
    <name evidence="2" type="ORF">L3556_10760</name>
</gene>
<organism evidence="2 3">
    <name type="scientific">Candidatus Synechococcus calcipolaris G9</name>
    <dbReference type="NCBI Taxonomy" id="1497997"/>
    <lineage>
        <taxon>Bacteria</taxon>
        <taxon>Bacillati</taxon>
        <taxon>Cyanobacteriota</taxon>
        <taxon>Cyanophyceae</taxon>
        <taxon>Synechococcales</taxon>
        <taxon>Synechococcaceae</taxon>
        <taxon>Synechococcus</taxon>
    </lineage>
</organism>
<comment type="caution">
    <text evidence="2">The sequence shown here is derived from an EMBL/GenBank/DDBJ whole genome shotgun (WGS) entry which is preliminary data.</text>
</comment>
<evidence type="ECO:0000313" key="3">
    <source>
        <dbReference type="Proteomes" id="UP001154265"/>
    </source>
</evidence>
<evidence type="ECO:0000256" key="1">
    <source>
        <dbReference type="SAM" id="Coils"/>
    </source>
</evidence>
<keyword evidence="3" id="KW-1185">Reference proteome</keyword>
<accession>A0ABT6F0L9</accession>
<sequence length="124" mass="14203">MVVLTPDHFPDAFWRAIAQFNQKDYYACHDTLEDLWMEAIEPERSFYQGLLQLAVACYHLSQGNRRGAILLLGEGMKRLKPYGADYAHLNIAQLRQQAQSLQRELQQSGEVLPLPDLSISKNDL</sequence>
<reference evidence="2" key="2">
    <citation type="submission" date="2022-01" db="EMBL/GenBank/DDBJ databases">
        <authorList>
            <person name="Zivanovic Y."/>
            <person name="Moreira D."/>
            <person name="Lopez-Garcia P."/>
        </authorList>
    </citation>
    <scope>NUCLEOTIDE SEQUENCE</scope>
    <source>
        <strain evidence="2">G9</strain>
    </source>
</reference>
<dbReference type="Gene3D" id="1.10.3450.10">
    <property type="entry name" value="TTHA0068-like"/>
    <property type="match status" value="1"/>
</dbReference>
<dbReference type="PANTHER" id="PTHR34796:SF1">
    <property type="entry name" value="EXPRESSED PROTEIN"/>
    <property type="match status" value="1"/>
</dbReference>
<proteinExistence type="predicted"/>
<dbReference type="SUPFAM" id="SSF140663">
    <property type="entry name" value="TTHA0068-like"/>
    <property type="match status" value="1"/>
</dbReference>